<name>A0A438DUM6_VITVI</name>
<accession>A0A438DUM6</accession>
<comment type="caution">
    <text evidence="6">Lacks conserved residue(s) required for the propagation of feature annotation.</text>
</comment>
<keyword evidence="3 6" id="KW-0812">Transmembrane</keyword>
<keyword evidence="5 6" id="KW-0472">Membrane</keyword>
<comment type="caution">
    <text evidence="7">The sequence shown here is derived from an EMBL/GenBank/DDBJ whole genome shotgun (WGS) entry which is preliminary data.</text>
</comment>
<keyword evidence="6" id="KW-0406">Ion transport</keyword>
<feature type="transmembrane region" description="Helical" evidence="6">
    <location>
        <begin position="379"/>
        <end position="399"/>
    </location>
</feature>
<evidence type="ECO:0000256" key="6">
    <source>
        <dbReference type="RuleBase" id="RU365065"/>
    </source>
</evidence>
<dbReference type="Proteomes" id="UP000288805">
    <property type="component" value="Unassembled WGS sequence"/>
</dbReference>
<comment type="function">
    <text evidence="6">May be involved in iron transport and iron homeostasis.</text>
</comment>
<feature type="transmembrane region" description="Helical" evidence="6">
    <location>
        <begin position="435"/>
        <end position="452"/>
    </location>
</feature>
<comment type="similarity">
    <text evidence="6">Belongs to the ferroportin (FP) (TC 2.A.100) family. SLC40A subfamily.</text>
</comment>
<comment type="subcellular location">
    <subcellularLocation>
        <location evidence="1 6">Membrane</location>
        <topology evidence="1 6">Multi-pass membrane protein</topology>
    </subcellularLocation>
</comment>
<protein>
    <recommendedName>
        <fullName evidence="6">Solute carrier family 40 member</fullName>
    </recommendedName>
</protein>
<feature type="transmembrane region" description="Helical" evidence="6">
    <location>
        <begin position="339"/>
        <end position="359"/>
    </location>
</feature>
<keyword evidence="2 6" id="KW-0813">Transport</keyword>
<evidence type="ECO:0000256" key="3">
    <source>
        <dbReference type="ARBA" id="ARBA00022692"/>
    </source>
</evidence>
<feature type="transmembrane region" description="Helical" evidence="6">
    <location>
        <begin position="149"/>
        <end position="168"/>
    </location>
</feature>
<dbReference type="Pfam" id="PF06963">
    <property type="entry name" value="FPN1"/>
    <property type="match status" value="2"/>
</dbReference>
<evidence type="ECO:0000256" key="1">
    <source>
        <dbReference type="ARBA" id="ARBA00004141"/>
    </source>
</evidence>
<evidence type="ECO:0000313" key="8">
    <source>
        <dbReference type="Proteomes" id="UP000288805"/>
    </source>
</evidence>
<organism evidence="7 8">
    <name type="scientific">Vitis vinifera</name>
    <name type="common">Grape</name>
    <dbReference type="NCBI Taxonomy" id="29760"/>
    <lineage>
        <taxon>Eukaryota</taxon>
        <taxon>Viridiplantae</taxon>
        <taxon>Streptophyta</taxon>
        <taxon>Embryophyta</taxon>
        <taxon>Tracheophyta</taxon>
        <taxon>Spermatophyta</taxon>
        <taxon>Magnoliopsida</taxon>
        <taxon>eudicotyledons</taxon>
        <taxon>Gunneridae</taxon>
        <taxon>Pentapetalae</taxon>
        <taxon>rosids</taxon>
        <taxon>Vitales</taxon>
        <taxon>Vitaceae</taxon>
        <taxon>Viteae</taxon>
        <taxon>Vitis</taxon>
    </lineage>
</organism>
<dbReference type="PANTHER" id="PTHR11660:SF53">
    <property type="entry name" value="SOLUTE CARRIER FAMILY 40 MEMBER 3, CHLOROPLASTIC"/>
    <property type="match status" value="1"/>
</dbReference>
<feature type="transmembrane region" description="Helical" evidence="6">
    <location>
        <begin position="458"/>
        <end position="481"/>
    </location>
</feature>
<keyword evidence="4 6" id="KW-1133">Transmembrane helix</keyword>
<proteinExistence type="inferred from homology"/>
<evidence type="ECO:0000256" key="5">
    <source>
        <dbReference type="ARBA" id="ARBA00023136"/>
    </source>
</evidence>
<dbReference type="EMBL" id="QGNW01001492">
    <property type="protein sequence ID" value="RVW39209.1"/>
    <property type="molecule type" value="Genomic_DNA"/>
</dbReference>
<evidence type="ECO:0000313" key="7">
    <source>
        <dbReference type="EMBL" id="RVW39209.1"/>
    </source>
</evidence>
<dbReference type="InterPro" id="IPR009716">
    <property type="entry name" value="Ferroportin-1"/>
</dbReference>
<gene>
    <name evidence="7" type="primary">IREG3_1</name>
    <name evidence="7" type="ORF">CK203_106641</name>
</gene>
<dbReference type="PANTHER" id="PTHR11660">
    <property type="entry name" value="SOLUTE CARRIER FAMILY 40 MEMBER"/>
    <property type="match status" value="1"/>
</dbReference>
<evidence type="ECO:0000256" key="2">
    <source>
        <dbReference type="ARBA" id="ARBA00022448"/>
    </source>
</evidence>
<evidence type="ECO:0000256" key="4">
    <source>
        <dbReference type="ARBA" id="ARBA00022989"/>
    </source>
</evidence>
<dbReference type="AlphaFoldDB" id="A0A438DUM6"/>
<dbReference type="GO" id="GO:0005381">
    <property type="term" value="F:iron ion transmembrane transporter activity"/>
    <property type="evidence" value="ECO:0007669"/>
    <property type="project" value="UniProtKB-UniRule"/>
</dbReference>
<dbReference type="GO" id="GO:0016020">
    <property type="term" value="C:membrane"/>
    <property type="evidence" value="ECO:0007669"/>
    <property type="project" value="UniProtKB-SubCell"/>
</dbReference>
<feature type="transmembrane region" description="Helical" evidence="6">
    <location>
        <begin position="188"/>
        <end position="208"/>
    </location>
</feature>
<feature type="transmembrane region" description="Helical" evidence="6">
    <location>
        <begin position="273"/>
        <end position="294"/>
    </location>
</feature>
<sequence>MLSSSTDPEKSAFASTVRHVVVYKIILIRTSSEDLLNGFNSRCSITNTEVQFDQTATDEGVQEDLPDVASNCPVPIIHLKSDILETEPFNLLTEGTYVDSLLTALPVLSEEEQTALAATPAHPAGLYEQLWNFAWPAAIALLHPSLQPVLSLLAVVVGALWLATYGLFSQSNCSFVVCSNDYSRPHCSFYLGVICTSPSLVFCTSISWSVERLSGLALGVTVERDWIVLLAGPNRPIALAEANAVLNRIDLVCEIAGASLFGILLSKYDIMTCLKFTAGLMTWTVPVVLVLTWLTNKLSSGVLNRTKSHDAEVTVKIGVGAIKHGWMEYLQQPVLPASLAYVLLYFNVLMPGGLMTAFLTQRATFISANLVRRLGMLKAGAAGLIFQAFLLTIAVAVYWSGSLSQQTPLLFFLSLIILQTGIPSSKANLIGTTEASVASLAEFVMLGVAIIANDVSHFGFLAMLSLFSAVGAAWMFCHWLAIAVTPEPRLSDTD</sequence>
<reference evidence="7 8" key="1">
    <citation type="journal article" date="2018" name="PLoS Genet.">
        <title>Population sequencing reveals clonal diversity and ancestral inbreeding in the grapevine cultivar Chardonnay.</title>
        <authorList>
            <person name="Roach M.J."/>
            <person name="Johnson D.L."/>
            <person name="Bohlmann J."/>
            <person name="van Vuuren H.J."/>
            <person name="Jones S.J."/>
            <person name="Pretorius I.S."/>
            <person name="Schmidt S.A."/>
            <person name="Borneman A.R."/>
        </authorList>
    </citation>
    <scope>NUCLEOTIDE SEQUENCE [LARGE SCALE GENOMIC DNA]</scope>
    <source>
        <strain evidence="8">cv. Chardonnay</strain>
        <tissue evidence="7">Leaf</tissue>
    </source>
</reference>